<dbReference type="EMBL" id="SJPT01000003">
    <property type="protein sequence ID" value="TWU24249.1"/>
    <property type="molecule type" value="Genomic_DNA"/>
</dbReference>
<evidence type="ECO:0000313" key="8">
    <source>
        <dbReference type="Proteomes" id="UP000316304"/>
    </source>
</evidence>
<evidence type="ECO:0000256" key="1">
    <source>
        <dbReference type="ARBA" id="ARBA00004651"/>
    </source>
</evidence>
<feature type="transmembrane region" description="Helical" evidence="6">
    <location>
        <begin position="391"/>
        <end position="411"/>
    </location>
</feature>
<name>A0A5C6CNB3_9BACT</name>
<dbReference type="Pfam" id="PF03739">
    <property type="entry name" value="LptF_LptG"/>
    <property type="match status" value="1"/>
</dbReference>
<keyword evidence="5 6" id="KW-0472">Membrane</keyword>
<feature type="transmembrane region" description="Helical" evidence="6">
    <location>
        <begin position="24"/>
        <end position="48"/>
    </location>
</feature>
<sequence length="414" mass="45327">MGHLSPFNPPASLIPLFPSRLTRYILIEILKIFIVALIALTLMILMIGVGRELLRRGLGVVAIVQLLPFIVPISLQFAFPATALFSVCCVYGRMAADGEVSTVKASGISPLKLLQPALIFAALLSPVAVGVSDLAVSWGRPGMNRVVLMSVEDIAYRVLRAQHSFTSDHGFSIHVRDVEGQTLVHPTVTVHNHGSEGPMKLTAREGRLQLDAETYNLILHVTDSQVESGNGIQGIVPGETEFKIPLAAAMMEKGSDELSPSWLSLGVIRSERLQQDARTHAAAGQLAAHVGFSILTSRPEEIAGGMGMHIESLVRNSHHRLTRLHVEPWRRWAEGFTCFFFVFVGAPLAMIARTSDYWTTFGICFLPILLVYYPLFIFGLEQAKDATIPPYGVWIGNAVLAMIGTALIARVRRY</sequence>
<dbReference type="AlphaFoldDB" id="A0A5C6CNB3"/>
<keyword evidence="4 6" id="KW-1133">Transmembrane helix</keyword>
<feature type="transmembrane region" description="Helical" evidence="6">
    <location>
        <begin position="113"/>
        <end position="136"/>
    </location>
</feature>
<evidence type="ECO:0000256" key="4">
    <source>
        <dbReference type="ARBA" id="ARBA00022989"/>
    </source>
</evidence>
<proteinExistence type="predicted"/>
<protein>
    <submittedName>
        <fullName evidence="7">Putative permease YjgP/YjgQ family protein</fullName>
    </submittedName>
</protein>
<dbReference type="GO" id="GO:0043190">
    <property type="term" value="C:ATP-binding cassette (ABC) transporter complex"/>
    <property type="evidence" value="ECO:0007669"/>
    <property type="project" value="TreeGrafter"/>
</dbReference>
<keyword evidence="8" id="KW-1185">Reference proteome</keyword>
<feature type="transmembrane region" description="Helical" evidence="6">
    <location>
        <begin position="60"/>
        <end position="93"/>
    </location>
</feature>
<comment type="subcellular location">
    <subcellularLocation>
        <location evidence="1">Cell membrane</location>
        <topology evidence="1">Multi-pass membrane protein</topology>
    </subcellularLocation>
</comment>
<dbReference type="Proteomes" id="UP000316304">
    <property type="component" value="Unassembled WGS sequence"/>
</dbReference>
<feature type="transmembrane region" description="Helical" evidence="6">
    <location>
        <begin position="357"/>
        <end position="379"/>
    </location>
</feature>
<evidence type="ECO:0000313" key="7">
    <source>
        <dbReference type="EMBL" id="TWU24249.1"/>
    </source>
</evidence>
<evidence type="ECO:0000256" key="6">
    <source>
        <dbReference type="SAM" id="Phobius"/>
    </source>
</evidence>
<feature type="transmembrane region" description="Helical" evidence="6">
    <location>
        <begin position="332"/>
        <end position="351"/>
    </location>
</feature>
<keyword evidence="3 6" id="KW-0812">Transmembrane</keyword>
<reference evidence="7 8" key="1">
    <citation type="submission" date="2019-02" db="EMBL/GenBank/DDBJ databases">
        <title>Deep-cultivation of Planctomycetes and their phenomic and genomic characterization uncovers novel biology.</title>
        <authorList>
            <person name="Wiegand S."/>
            <person name="Jogler M."/>
            <person name="Boedeker C."/>
            <person name="Pinto D."/>
            <person name="Vollmers J."/>
            <person name="Rivas-Marin E."/>
            <person name="Kohn T."/>
            <person name="Peeters S.H."/>
            <person name="Heuer A."/>
            <person name="Rast P."/>
            <person name="Oberbeckmann S."/>
            <person name="Bunk B."/>
            <person name="Jeske O."/>
            <person name="Meyerdierks A."/>
            <person name="Storesund J.E."/>
            <person name="Kallscheuer N."/>
            <person name="Luecker S."/>
            <person name="Lage O.M."/>
            <person name="Pohl T."/>
            <person name="Merkel B.J."/>
            <person name="Hornburger P."/>
            <person name="Mueller R.-W."/>
            <person name="Bruemmer F."/>
            <person name="Labrenz M."/>
            <person name="Spormann A.M."/>
            <person name="Op Den Camp H."/>
            <person name="Overmann J."/>
            <person name="Amann R."/>
            <person name="Jetten M.S.M."/>
            <person name="Mascher T."/>
            <person name="Medema M.H."/>
            <person name="Devos D.P."/>
            <person name="Kaster A.-K."/>
            <person name="Ovreas L."/>
            <person name="Rohde M."/>
            <person name="Galperin M.Y."/>
            <person name="Jogler C."/>
        </authorList>
    </citation>
    <scope>NUCLEOTIDE SEQUENCE [LARGE SCALE GENOMIC DNA]</scope>
    <source>
        <strain evidence="7 8">Pla52o</strain>
    </source>
</reference>
<evidence type="ECO:0000256" key="3">
    <source>
        <dbReference type="ARBA" id="ARBA00022692"/>
    </source>
</evidence>
<dbReference type="InterPro" id="IPR005495">
    <property type="entry name" value="LptG/LptF_permease"/>
</dbReference>
<dbReference type="GO" id="GO:0015920">
    <property type="term" value="P:lipopolysaccharide transport"/>
    <property type="evidence" value="ECO:0007669"/>
    <property type="project" value="TreeGrafter"/>
</dbReference>
<dbReference type="PANTHER" id="PTHR33529:SF6">
    <property type="entry name" value="YJGP_YJGQ FAMILY PERMEASE"/>
    <property type="match status" value="1"/>
</dbReference>
<keyword evidence="2" id="KW-1003">Cell membrane</keyword>
<dbReference type="PANTHER" id="PTHR33529">
    <property type="entry name" value="SLR0882 PROTEIN-RELATED"/>
    <property type="match status" value="1"/>
</dbReference>
<organism evidence="7 8">
    <name type="scientific">Novipirellula galeiformis</name>
    <dbReference type="NCBI Taxonomy" id="2528004"/>
    <lineage>
        <taxon>Bacteria</taxon>
        <taxon>Pseudomonadati</taxon>
        <taxon>Planctomycetota</taxon>
        <taxon>Planctomycetia</taxon>
        <taxon>Pirellulales</taxon>
        <taxon>Pirellulaceae</taxon>
        <taxon>Novipirellula</taxon>
    </lineage>
</organism>
<evidence type="ECO:0000256" key="5">
    <source>
        <dbReference type="ARBA" id="ARBA00023136"/>
    </source>
</evidence>
<accession>A0A5C6CNB3</accession>
<evidence type="ECO:0000256" key="2">
    <source>
        <dbReference type="ARBA" id="ARBA00022475"/>
    </source>
</evidence>
<comment type="caution">
    <text evidence="7">The sequence shown here is derived from an EMBL/GenBank/DDBJ whole genome shotgun (WGS) entry which is preliminary data.</text>
</comment>
<gene>
    <name evidence="7" type="ORF">Pla52o_21750</name>
</gene>